<dbReference type="Proteomes" id="UP000829517">
    <property type="component" value="Unassembled WGS sequence"/>
</dbReference>
<dbReference type="EMBL" id="JAETXX010000016">
    <property type="protein sequence ID" value="MCF8716361.1"/>
    <property type="molecule type" value="Genomic_DNA"/>
</dbReference>
<sequence>MELLPEYKLNTIVSFILDVINDTPVLTTGNLGVAHGISGIIKIYYVELLSEQISIVSVFTISHIHF</sequence>
<organism evidence="1 2">
    <name type="scientific">Joostella atrarenae</name>
    <dbReference type="NCBI Taxonomy" id="679257"/>
    <lineage>
        <taxon>Bacteria</taxon>
        <taxon>Pseudomonadati</taxon>
        <taxon>Bacteroidota</taxon>
        <taxon>Flavobacteriia</taxon>
        <taxon>Flavobacteriales</taxon>
        <taxon>Flavobacteriaceae</taxon>
        <taxon>Joostella</taxon>
    </lineage>
</organism>
<dbReference type="RefSeq" id="WP_236960712.1">
    <property type="nucleotide sequence ID" value="NZ_JAETXX010000016.1"/>
</dbReference>
<proteinExistence type="predicted"/>
<evidence type="ECO:0000313" key="1">
    <source>
        <dbReference type="EMBL" id="MCF8716361.1"/>
    </source>
</evidence>
<gene>
    <name evidence="1" type="ORF">JM658_16140</name>
</gene>
<evidence type="ECO:0000313" key="2">
    <source>
        <dbReference type="Proteomes" id="UP000829517"/>
    </source>
</evidence>
<name>A0ABS9J7F9_9FLAO</name>
<comment type="caution">
    <text evidence="1">The sequence shown here is derived from an EMBL/GenBank/DDBJ whole genome shotgun (WGS) entry which is preliminary data.</text>
</comment>
<accession>A0ABS9J7F9</accession>
<keyword evidence="2" id="KW-1185">Reference proteome</keyword>
<protein>
    <submittedName>
        <fullName evidence="1">Uncharacterized protein</fullName>
    </submittedName>
</protein>
<reference evidence="1 2" key="1">
    <citation type="submission" date="2021-01" db="EMBL/GenBank/DDBJ databases">
        <title>Genome sequencing of Joostella atrarenae M1-2 (= KCTC 23194).</title>
        <authorList>
            <person name="Zakaria M.R."/>
            <person name="Lam M.Q."/>
            <person name="Chong C.S."/>
        </authorList>
    </citation>
    <scope>NUCLEOTIDE SEQUENCE [LARGE SCALE GENOMIC DNA]</scope>
    <source>
        <strain evidence="1 2">M1-2</strain>
    </source>
</reference>